<dbReference type="EMBL" id="WVTA01000009">
    <property type="protein sequence ID" value="KAK3207385.1"/>
    <property type="molecule type" value="Genomic_DNA"/>
</dbReference>
<evidence type="ECO:0000256" key="3">
    <source>
        <dbReference type="ARBA" id="ARBA00022723"/>
    </source>
</evidence>
<dbReference type="PANTHER" id="PTHR24305">
    <property type="entry name" value="CYTOCHROME P450"/>
    <property type="match status" value="1"/>
</dbReference>
<comment type="cofactor">
    <cofactor evidence="1 7">
        <name>heme</name>
        <dbReference type="ChEBI" id="CHEBI:30413"/>
    </cofactor>
</comment>
<evidence type="ECO:0000256" key="7">
    <source>
        <dbReference type="PIRSR" id="PIRSR602401-1"/>
    </source>
</evidence>
<dbReference type="GO" id="GO:0004497">
    <property type="term" value="F:monooxygenase activity"/>
    <property type="evidence" value="ECO:0007669"/>
    <property type="project" value="UniProtKB-KW"/>
</dbReference>
<evidence type="ECO:0008006" key="11">
    <source>
        <dbReference type="Google" id="ProtNLM"/>
    </source>
</evidence>
<evidence type="ECO:0000313" key="10">
    <source>
        <dbReference type="Proteomes" id="UP001280581"/>
    </source>
</evidence>
<protein>
    <recommendedName>
        <fullName evidence="11">Cytochrome P450</fullName>
    </recommendedName>
</protein>
<evidence type="ECO:0000256" key="2">
    <source>
        <dbReference type="ARBA" id="ARBA00010617"/>
    </source>
</evidence>
<gene>
    <name evidence="9" type="ORF">GRF29_103g885040</name>
</gene>
<keyword evidence="6" id="KW-0503">Monooxygenase</keyword>
<comment type="similarity">
    <text evidence="2">Belongs to the cytochrome P450 family.</text>
</comment>
<evidence type="ECO:0000256" key="5">
    <source>
        <dbReference type="ARBA" id="ARBA00023004"/>
    </source>
</evidence>
<dbReference type="SUPFAM" id="SSF48264">
    <property type="entry name" value="Cytochrome P450"/>
    <property type="match status" value="1"/>
</dbReference>
<dbReference type="PRINTS" id="PR00385">
    <property type="entry name" value="P450"/>
</dbReference>
<dbReference type="CDD" id="cd11061">
    <property type="entry name" value="CYP67-like"/>
    <property type="match status" value="1"/>
</dbReference>
<comment type="caution">
    <text evidence="9">The sequence shown here is derived from an EMBL/GenBank/DDBJ whole genome shotgun (WGS) entry which is preliminary data.</text>
</comment>
<evidence type="ECO:0000256" key="1">
    <source>
        <dbReference type="ARBA" id="ARBA00001971"/>
    </source>
</evidence>
<feature type="transmembrane region" description="Helical" evidence="8">
    <location>
        <begin position="78"/>
        <end position="99"/>
    </location>
</feature>
<keyword evidence="4" id="KW-0560">Oxidoreductase</keyword>
<dbReference type="GO" id="GO:0020037">
    <property type="term" value="F:heme binding"/>
    <property type="evidence" value="ECO:0007669"/>
    <property type="project" value="InterPro"/>
</dbReference>
<evidence type="ECO:0000256" key="8">
    <source>
        <dbReference type="SAM" id="Phobius"/>
    </source>
</evidence>
<dbReference type="InterPro" id="IPR036396">
    <property type="entry name" value="Cyt_P450_sf"/>
</dbReference>
<evidence type="ECO:0000256" key="6">
    <source>
        <dbReference type="ARBA" id="ARBA00023033"/>
    </source>
</evidence>
<feature type="binding site" description="axial binding residue" evidence="7">
    <location>
        <position position="484"/>
    </location>
    <ligand>
        <name>heme</name>
        <dbReference type="ChEBI" id="CHEBI:30413"/>
    </ligand>
    <ligandPart>
        <name>Fe</name>
        <dbReference type="ChEBI" id="CHEBI:18248"/>
    </ligandPart>
</feature>
<dbReference type="InterPro" id="IPR001128">
    <property type="entry name" value="Cyt_P450"/>
</dbReference>
<keyword evidence="10" id="KW-1185">Reference proteome</keyword>
<feature type="transmembrane region" description="Helical" evidence="8">
    <location>
        <begin position="46"/>
        <end position="66"/>
    </location>
</feature>
<dbReference type="PRINTS" id="PR00463">
    <property type="entry name" value="EP450I"/>
</dbReference>
<dbReference type="PANTHER" id="PTHR24305:SF187">
    <property type="entry name" value="P450, PUTATIVE (EUROFUNG)-RELATED"/>
    <property type="match status" value="1"/>
</dbReference>
<proteinExistence type="inferred from homology"/>
<evidence type="ECO:0000313" key="9">
    <source>
        <dbReference type="EMBL" id="KAK3207385.1"/>
    </source>
</evidence>
<keyword evidence="5 7" id="KW-0408">Iron</keyword>
<evidence type="ECO:0000256" key="4">
    <source>
        <dbReference type="ARBA" id="ARBA00023002"/>
    </source>
</evidence>
<dbReference type="Gene3D" id="1.10.630.10">
    <property type="entry name" value="Cytochrome P450"/>
    <property type="match status" value="1"/>
</dbReference>
<dbReference type="AlphaFoldDB" id="A0AAN6LWA5"/>
<dbReference type="InterPro" id="IPR050121">
    <property type="entry name" value="Cytochrome_P450_monoxygenase"/>
</dbReference>
<reference evidence="9 10" key="1">
    <citation type="submission" date="2021-02" db="EMBL/GenBank/DDBJ databases">
        <title>Genome assembly of Pseudopithomyces chartarum.</title>
        <authorList>
            <person name="Jauregui R."/>
            <person name="Singh J."/>
            <person name="Voisey C."/>
        </authorList>
    </citation>
    <scope>NUCLEOTIDE SEQUENCE [LARGE SCALE GENOMIC DNA]</scope>
    <source>
        <strain evidence="9 10">AGR01</strain>
    </source>
</reference>
<dbReference type="InterPro" id="IPR002401">
    <property type="entry name" value="Cyt_P450_E_grp-I"/>
</dbReference>
<sequence>MSAQSLNINTQGSNSMADLAHRNIAAAISGLLTHFMTNRGEWDHHIYLLIFFGYLVFGALVALEYLNDSHVGSIIQAFNVVGVMAAVYFATLTTSILVYRAFFHRLRKFPGSFIARYVIENLHKRYKADIIRTGPRELSIASADAIPLIHGPMSRCRKTIWYGSSYHVEGASLQTTRNHQEHKERRKAWDRAFSAKALRGYEPRLNRHARVLIEKLKEHSRSPAVRISSWISFFAFDVMGDIGYNRAFGMLENGKEDEIIALLHKGMAPMSILTHVPWMMSLALRTSFAARDMLKLVAFVQDVLVERKKITPCEPDVFSHLIDENSDVIPKQLNADSRLMIVAGSDTTHATMTWLVWELCTHMDIQAKLRKTIDQIAPEKQFLDTNDVSDCLLLDGAINEALRLHPAVPSGLSRETPPSGITLPDGTYIPGRTVIWMPIHTMQRDERYFPSPLKFMPERWTGEAPEYVQDKRAFMPFSTGAYNCVGQKLAMMEMRVVVANLLRSFAIDFTGDMGEAVVRKSRDAFTVTVGALDVKLTPRYKD</sequence>
<keyword evidence="8" id="KW-1133">Transmembrane helix</keyword>
<dbReference type="Pfam" id="PF00067">
    <property type="entry name" value="p450"/>
    <property type="match status" value="1"/>
</dbReference>
<accession>A0AAN6LWA5</accession>
<name>A0AAN6LWA5_9PLEO</name>
<dbReference type="Proteomes" id="UP001280581">
    <property type="component" value="Unassembled WGS sequence"/>
</dbReference>
<keyword evidence="8" id="KW-0812">Transmembrane</keyword>
<keyword evidence="8" id="KW-0472">Membrane</keyword>
<keyword evidence="7" id="KW-0349">Heme</keyword>
<organism evidence="9 10">
    <name type="scientific">Pseudopithomyces chartarum</name>
    <dbReference type="NCBI Taxonomy" id="1892770"/>
    <lineage>
        <taxon>Eukaryota</taxon>
        <taxon>Fungi</taxon>
        <taxon>Dikarya</taxon>
        <taxon>Ascomycota</taxon>
        <taxon>Pezizomycotina</taxon>
        <taxon>Dothideomycetes</taxon>
        <taxon>Pleosporomycetidae</taxon>
        <taxon>Pleosporales</taxon>
        <taxon>Massarineae</taxon>
        <taxon>Didymosphaeriaceae</taxon>
        <taxon>Pseudopithomyces</taxon>
    </lineage>
</organism>
<dbReference type="GO" id="GO:0005506">
    <property type="term" value="F:iron ion binding"/>
    <property type="evidence" value="ECO:0007669"/>
    <property type="project" value="InterPro"/>
</dbReference>
<keyword evidence="3 7" id="KW-0479">Metal-binding</keyword>
<dbReference type="GO" id="GO:0016705">
    <property type="term" value="F:oxidoreductase activity, acting on paired donors, with incorporation or reduction of molecular oxygen"/>
    <property type="evidence" value="ECO:0007669"/>
    <property type="project" value="InterPro"/>
</dbReference>